<organism evidence="2">
    <name type="scientific">Anguilla anguilla</name>
    <name type="common">European freshwater eel</name>
    <name type="synonym">Muraena anguilla</name>
    <dbReference type="NCBI Taxonomy" id="7936"/>
    <lineage>
        <taxon>Eukaryota</taxon>
        <taxon>Metazoa</taxon>
        <taxon>Chordata</taxon>
        <taxon>Craniata</taxon>
        <taxon>Vertebrata</taxon>
        <taxon>Euteleostomi</taxon>
        <taxon>Actinopterygii</taxon>
        <taxon>Neopterygii</taxon>
        <taxon>Teleostei</taxon>
        <taxon>Anguilliformes</taxon>
        <taxon>Anguillidae</taxon>
        <taxon>Anguilla</taxon>
    </lineage>
</organism>
<dbReference type="AlphaFoldDB" id="A0A0E9UDA3"/>
<feature type="compositionally biased region" description="Polar residues" evidence="1">
    <location>
        <begin position="38"/>
        <end position="48"/>
    </location>
</feature>
<reference evidence="2" key="2">
    <citation type="journal article" date="2015" name="Fish Shellfish Immunol.">
        <title>Early steps in the European eel (Anguilla anguilla)-Vibrio vulnificus interaction in the gills: Role of the RtxA13 toxin.</title>
        <authorList>
            <person name="Callol A."/>
            <person name="Pajuelo D."/>
            <person name="Ebbesson L."/>
            <person name="Teles M."/>
            <person name="MacKenzie S."/>
            <person name="Amaro C."/>
        </authorList>
    </citation>
    <scope>NUCLEOTIDE SEQUENCE</scope>
</reference>
<accession>A0A0E9UDA3</accession>
<proteinExistence type="predicted"/>
<feature type="region of interest" description="Disordered" evidence="1">
    <location>
        <begin position="9"/>
        <end position="60"/>
    </location>
</feature>
<dbReference type="EMBL" id="GBXM01045634">
    <property type="protein sequence ID" value="JAH62943.1"/>
    <property type="molecule type" value="Transcribed_RNA"/>
</dbReference>
<sequence length="97" mass="10962">MRLLLRVHRPSLRPPLDRVRKTRMTKRKRSRRPLKSAASPSNEASSLRSLPAPRVHDLGLSPRPHPAFLDTSSLCTARAASYLCDGEHSLCFHLQLN</sequence>
<name>A0A0E9UDA3_ANGAN</name>
<protein>
    <submittedName>
        <fullName evidence="2">Uncharacterized protein</fullName>
    </submittedName>
</protein>
<evidence type="ECO:0000256" key="1">
    <source>
        <dbReference type="SAM" id="MobiDB-lite"/>
    </source>
</evidence>
<evidence type="ECO:0000313" key="2">
    <source>
        <dbReference type="EMBL" id="JAH62943.1"/>
    </source>
</evidence>
<reference evidence="2" key="1">
    <citation type="submission" date="2014-11" db="EMBL/GenBank/DDBJ databases">
        <authorList>
            <person name="Amaro Gonzalez C."/>
        </authorList>
    </citation>
    <scope>NUCLEOTIDE SEQUENCE</scope>
</reference>
<feature type="compositionally biased region" description="Basic residues" evidence="1">
    <location>
        <begin position="20"/>
        <end position="34"/>
    </location>
</feature>